<dbReference type="InterPro" id="IPR037185">
    <property type="entry name" value="EmrE-like"/>
</dbReference>
<feature type="transmembrane region" description="Helical" evidence="6">
    <location>
        <begin position="40"/>
        <end position="62"/>
    </location>
</feature>
<evidence type="ECO:0000313" key="9">
    <source>
        <dbReference type="Proteomes" id="UP000681356"/>
    </source>
</evidence>
<dbReference type="AlphaFoldDB" id="A0A8J8B973"/>
<gene>
    <name evidence="8" type="ORF">KB874_15895</name>
</gene>
<feature type="domain" description="EamA" evidence="7">
    <location>
        <begin position="9"/>
        <end position="140"/>
    </location>
</feature>
<keyword evidence="4 6" id="KW-1133">Transmembrane helix</keyword>
<feature type="transmembrane region" description="Helical" evidence="6">
    <location>
        <begin position="232"/>
        <end position="253"/>
    </location>
</feature>
<feature type="transmembrane region" description="Helical" evidence="6">
    <location>
        <begin position="100"/>
        <end position="119"/>
    </location>
</feature>
<proteinExistence type="inferred from homology"/>
<name>A0A8J8B973_9RHOB</name>
<dbReference type="Gene3D" id="1.10.3730.20">
    <property type="match status" value="2"/>
</dbReference>
<organism evidence="8 9">
    <name type="scientific">Thetidibacter halocola</name>
    <dbReference type="NCBI Taxonomy" id="2827239"/>
    <lineage>
        <taxon>Bacteria</taxon>
        <taxon>Pseudomonadati</taxon>
        <taxon>Pseudomonadota</taxon>
        <taxon>Alphaproteobacteria</taxon>
        <taxon>Rhodobacterales</taxon>
        <taxon>Roseobacteraceae</taxon>
        <taxon>Thetidibacter</taxon>
    </lineage>
</organism>
<feature type="transmembrane region" description="Helical" evidence="6">
    <location>
        <begin position="260"/>
        <end position="280"/>
    </location>
</feature>
<dbReference type="RefSeq" id="WP_212537535.1">
    <property type="nucleotide sequence ID" value="NZ_JAGTUU010000006.1"/>
</dbReference>
<comment type="subcellular location">
    <subcellularLocation>
        <location evidence="1">Membrane</location>
        <topology evidence="1">Multi-pass membrane protein</topology>
    </subcellularLocation>
</comment>
<dbReference type="Proteomes" id="UP000681356">
    <property type="component" value="Unassembled WGS sequence"/>
</dbReference>
<feature type="transmembrane region" description="Helical" evidence="6">
    <location>
        <begin position="7"/>
        <end position="28"/>
    </location>
</feature>
<feature type="transmembrane region" description="Helical" evidence="6">
    <location>
        <begin position="150"/>
        <end position="172"/>
    </location>
</feature>
<accession>A0A8J8B973</accession>
<dbReference type="SUPFAM" id="SSF103481">
    <property type="entry name" value="Multidrug resistance efflux transporter EmrE"/>
    <property type="match status" value="2"/>
</dbReference>
<protein>
    <submittedName>
        <fullName evidence="8">DMT family transporter</fullName>
    </submittedName>
</protein>
<evidence type="ECO:0000256" key="3">
    <source>
        <dbReference type="ARBA" id="ARBA00022692"/>
    </source>
</evidence>
<dbReference type="PANTHER" id="PTHR22911">
    <property type="entry name" value="ACYL-MALONYL CONDENSING ENZYME-RELATED"/>
    <property type="match status" value="1"/>
</dbReference>
<comment type="similarity">
    <text evidence="2">Belongs to the drug/metabolite transporter (DMT) superfamily. 10 TMS drug/metabolite exporter (DME) (TC 2.A.7.3) family.</text>
</comment>
<feature type="transmembrane region" description="Helical" evidence="6">
    <location>
        <begin position="126"/>
        <end position="144"/>
    </location>
</feature>
<evidence type="ECO:0000256" key="4">
    <source>
        <dbReference type="ARBA" id="ARBA00022989"/>
    </source>
</evidence>
<reference evidence="8" key="1">
    <citation type="submission" date="2021-04" db="EMBL/GenBank/DDBJ databases">
        <authorList>
            <person name="Yoon J."/>
        </authorList>
    </citation>
    <scope>NUCLEOTIDE SEQUENCE</scope>
    <source>
        <strain evidence="8">KMU-90</strain>
    </source>
</reference>
<dbReference type="InterPro" id="IPR000620">
    <property type="entry name" value="EamA_dom"/>
</dbReference>
<evidence type="ECO:0000256" key="6">
    <source>
        <dbReference type="SAM" id="Phobius"/>
    </source>
</evidence>
<dbReference type="EMBL" id="JAGTUU010000006">
    <property type="protein sequence ID" value="MBS0125569.1"/>
    <property type="molecule type" value="Genomic_DNA"/>
</dbReference>
<evidence type="ECO:0000313" key="8">
    <source>
        <dbReference type="EMBL" id="MBS0125569.1"/>
    </source>
</evidence>
<dbReference type="GO" id="GO:0016020">
    <property type="term" value="C:membrane"/>
    <property type="evidence" value="ECO:0007669"/>
    <property type="project" value="UniProtKB-SubCell"/>
</dbReference>
<keyword evidence="5 6" id="KW-0472">Membrane</keyword>
<evidence type="ECO:0000256" key="5">
    <source>
        <dbReference type="ARBA" id="ARBA00023136"/>
    </source>
</evidence>
<feature type="transmembrane region" description="Helical" evidence="6">
    <location>
        <begin position="286"/>
        <end position="304"/>
    </location>
</feature>
<dbReference type="PANTHER" id="PTHR22911:SF6">
    <property type="entry name" value="SOLUTE CARRIER FAMILY 35 MEMBER G1"/>
    <property type="match status" value="1"/>
</dbReference>
<comment type="caution">
    <text evidence="8">The sequence shown here is derived from an EMBL/GenBank/DDBJ whole genome shotgun (WGS) entry which is preliminary data.</text>
</comment>
<feature type="transmembrane region" description="Helical" evidence="6">
    <location>
        <begin position="184"/>
        <end position="203"/>
    </location>
</feature>
<evidence type="ECO:0000259" key="7">
    <source>
        <dbReference type="Pfam" id="PF00892"/>
    </source>
</evidence>
<feature type="transmembrane region" description="Helical" evidence="6">
    <location>
        <begin position="74"/>
        <end position="94"/>
    </location>
</feature>
<keyword evidence="3 6" id="KW-0812">Transmembrane</keyword>
<sequence length="323" mass="35189">MTENDRPALGILFILIGTFAISVNDLLIKYLASDYPLHQMVFVRALIGLTLTLGLVMAEGGLHILRTSRPFLHLLRGVLVVLANLTYYAAFAVLPLGQVTALYFVAPLFITLLAIPVLGERIGAPRLIAVAVGFCGVLVMQQPWKAELDVSRVILLLPVLSAALYAFMQVLTRRLGGTSRASAMAVYIQASFVVVSATFGLVAGDGHLAEGITDESLLFILRPWIWPTAEDWPVFIGLGLCSGILSYCISAAYRTADAGLLAPFEYLGLAMAIFWGWSVFGEWPVPATWVGCVLIVGAGIFVFLRERKKNAPIPGRRSLWVRR</sequence>
<dbReference type="Pfam" id="PF00892">
    <property type="entry name" value="EamA"/>
    <property type="match status" value="1"/>
</dbReference>
<evidence type="ECO:0000256" key="1">
    <source>
        <dbReference type="ARBA" id="ARBA00004141"/>
    </source>
</evidence>
<evidence type="ECO:0000256" key="2">
    <source>
        <dbReference type="ARBA" id="ARBA00009853"/>
    </source>
</evidence>
<keyword evidence="9" id="KW-1185">Reference proteome</keyword>